<comment type="caution">
    <text evidence="9">The sequence shown here is derived from an EMBL/GenBank/DDBJ whole genome shotgun (WGS) entry which is preliminary data.</text>
</comment>
<dbReference type="Pfam" id="PF11397">
    <property type="entry name" value="GlcNAc"/>
    <property type="match status" value="2"/>
</dbReference>
<protein>
    <recommendedName>
        <fullName evidence="2">procollagen-lysine 5-dioxygenase</fullName>
        <ecNumber evidence="2">1.14.11.4</ecNumber>
    </recommendedName>
</protein>
<evidence type="ECO:0000313" key="10">
    <source>
        <dbReference type="Proteomes" id="UP000053237"/>
    </source>
</evidence>
<comment type="catalytic activity">
    <reaction evidence="7">
        <text>L-lysyl-[collagen] + 2-oxoglutarate + O2 = (5R)-5-hydroxy-L-lysyl-[collagen] + succinate + CO2</text>
        <dbReference type="Rhea" id="RHEA:16569"/>
        <dbReference type="Rhea" id="RHEA-COMP:12751"/>
        <dbReference type="Rhea" id="RHEA-COMP:12752"/>
        <dbReference type="ChEBI" id="CHEBI:15379"/>
        <dbReference type="ChEBI" id="CHEBI:16526"/>
        <dbReference type="ChEBI" id="CHEBI:16810"/>
        <dbReference type="ChEBI" id="CHEBI:29969"/>
        <dbReference type="ChEBI" id="CHEBI:30031"/>
        <dbReference type="ChEBI" id="CHEBI:133442"/>
        <dbReference type="EC" id="1.14.11.4"/>
    </reaction>
</comment>
<evidence type="ECO:0000313" key="9">
    <source>
        <dbReference type="EMBL" id="CCI48402.1"/>
    </source>
</evidence>
<reference evidence="9 10" key="1">
    <citation type="submission" date="2012-05" db="EMBL/GenBank/DDBJ databases">
        <title>Recombination and specialization in a pathogen metapopulation.</title>
        <authorList>
            <person name="Gardiner A."/>
            <person name="Kemen E."/>
            <person name="Schultz-Larsen T."/>
            <person name="MacLean D."/>
            <person name="Van Oosterhout C."/>
            <person name="Jones J.D.G."/>
        </authorList>
    </citation>
    <scope>NUCLEOTIDE SEQUENCE [LARGE SCALE GENOMIC DNA]</scope>
    <source>
        <strain evidence="9 10">Ac Nc2</strain>
    </source>
</reference>
<dbReference type="GO" id="GO:0005506">
    <property type="term" value="F:iron ion binding"/>
    <property type="evidence" value="ECO:0007669"/>
    <property type="project" value="InterPro"/>
</dbReference>
<dbReference type="STRING" id="65357.A0A024GPH1"/>
<dbReference type="InterPro" id="IPR029044">
    <property type="entry name" value="Nucleotide-diphossugar_trans"/>
</dbReference>
<dbReference type="Gene3D" id="2.60.120.620">
    <property type="entry name" value="q2cbj1_9rhob like domain"/>
    <property type="match status" value="1"/>
</dbReference>
<dbReference type="InterPro" id="IPR006620">
    <property type="entry name" value="Pro_4_hyd_alph"/>
</dbReference>
<dbReference type="GO" id="GO:0008475">
    <property type="term" value="F:procollagen-lysine 5-dioxygenase activity"/>
    <property type="evidence" value="ECO:0007669"/>
    <property type="project" value="UniProtKB-EC"/>
</dbReference>
<evidence type="ECO:0000256" key="7">
    <source>
        <dbReference type="ARBA" id="ARBA00047930"/>
    </source>
</evidence>
<dbReference type="InParanoid" id="A0A024GPH1"/>
<organism evidence="9 10">
    <name type="scientific">Albugo candida</name>
    <dbReference type="NCBI Taxonomy" id="65357"/>
    <lineage>
        <taxon>Eukaryota</taxon>
        <taxon>Sar</taxon>
        <taxon>Stramenopiles</taxon>
        <taxon>Oomycota</taxon>
        <taxon>Peronosporomycetes</taxon>
        <taxon>Albuginales</taxon>
        <taxon>Albuginaceae</taxon>
        <taxon>Albugo</taxon>
    </lineage>
</organism>
<evidence type="ECO:0000256" key="3">
    <source>
        <dbReference type="ARBA" id="ARBA00022723"/>
    </source>
</evidence>
<dbReference type="EC" id="1.14.11.4" evidence="2"/>
<keyword evidence="5" id="KW-0560">Oxidoreductase</keyword>
<dbReference type="InterPro" id="IPR044862">
    <property type="entry name" value="Pro_4_hyd_alph_FE2OG_OXY"/>
</dbReference>
<feature type="domain" description="Fe2OG dioxygenase" evidence="8">
    <location>
        <begin position="164"/>
        <end position="271"/>
    </location>
</feature>
<evidence type="ECO:0000259" key="8">
    <source>
        <dbReference type="PROSITE" id="PS51471"/>
    </source>
</evidence>
<keyword evidence="10" id="KW-1185">Reference proteome</keyword>
<dbReference type="SUPFAM" id="SSF53448">
    <property type="entry name" value="Nucleotide-diphospho-sugar transferases"/>
    <property type="match status" value="1"/>
</dbReference>
<gene>
    <name evidence="9" type="ORF">BN9_094860</name>
</gene>
<keyword evidence="6" id="KW-0408">Iron</keyword>
<evidence type="ECO:0000256" key="1">
    <source>
        <dbReference type="ARBA" id="ARBA00001961"/>
    </source>
</evidence>
<dbReference type="GO" id="GO:0031418">
    <property type="term" value="F:L-ascorbic acid binding"/>
    <property type="evidence" value="ECO:0007669"/>
    <property type="project" value="InterPro"/>
</dbReference>
<dbReference type="EMBL" id="CAIX01000221">
    <property type="protein sequence ID" value="CCI48402.1"/>
    <property type="molecule type" value="Genomic_DNA"/>
</dbReference>
<keyword evidence="3" id="KW-0479">Metal-binding</keyword>
<dbReference type="Pfam" id="PF13640">
    <property type="entry name" value="2OG-FeII_Oxy_3"/>
    <property type="match status" value="1"/>
</dbReference>
<evidence type="ECO:0000256" key="2">
    <source>
        <dbReference type="ARBA" id="ARBA00012264"/>
    </source>
</evidence>
<dbReference type="InterPro" id="IPR021067">
    <property type="entry name" value="Glycosyltransferase"/>
</dbReference>
<dbReference type="AlphaFoldDB" id="A0A024GPH1"/>
<name>A0A024GPH1_9STRA</name>
<evidence type="ECO:0000256" key="4">
    <source>
        <dbReference type="ARBA" id="ARBA00022964"/>
    </source>
</evidence>
<accession>A0A024GPH1</accession>
<dbReference type="Proteomes" id="UP000053237">
    <property type="component" value="Unassembled WGS sequence"/>
</dbReference>
<dbReference type="OrthoDB" id="76265at2759"/>
<keyword evidence="4" id="KW-0223">Dioxygenase</keyword>
<proteinExistence type="predicted"/>
<dbReference type="PROSITE" id="PS51471">
    <property type="entry name" value="FE2OG_OXY"/>
    <property type="match status" value="1"/>
</dbReference>
<evidence type="ECO:0000256" key="5">
    <source>
        <dbReference type="ARBA" id="ARBA00023002"/>
    </source>
</evidence>
<evidence type="ECO:0000256" key="6">
    <source>
        <dbReference type="ARBA" id="ARBA00023004"/>
    </source>
</evidence>
<sequence length="620" mass="71204">MTFTLLNAFDSRVHNLIEQALGDRLPFPSYEVPQSKIKSTYQSSKYAHESRSFEALNPSECFLLSAKESPGILIRSDFVVTDLAKCVYNGIRSTTYVDDSVYRTANIGHGQRSRTDLNARGDRIHWIATQNHSYFPALLQLLDAIRSLILDNSLLVEKFQLVKDRTSSQIAIFDDGSRFVRHTDVCHVDQATELNPLVRKITCVYYVNAVWNPDDGGCLRLYYQDKYSLSEKAWDIAPELNTLVIFRSEDVEHEVLPTSKDRLAITTWFYGLKDPILEKTSQTPTIFVGIPSYRDPECSKTVDDLLQKAASPESIYIGICMQCEEAAPEYRYLAGEKFRGRVRIDWMDYKDAAGPCIARHRVQALWNKEQYYLQIDSHMRFAERWDEFLLEELAKCPSEKAILTSYPPEYHLSAYKGDAHPHACDDGQLISPITKPTLLCASHFDGSGMLRQTGRLVQKPHNRPIPSSFWAAGFAFSSAAVIEEIPYDPFMQFLFFGEEIAMGSRLWTWGWDFFAPTKSVIYHRWSRAYRPVFQDLEDTQTGRYRVKSQARTRSLMQGKLTGKYALGHERSFEAYEAFIGVNMETKKIEQRSLWGNLDPREFIDTSAEDRSDTDARNQHE</sequence>
<comment type="cofactor">
    <cofactor evidence="1">
        <name>L-ascorbate</name>
        <dbReference type="ChEBI" id="CHEBI:38290"/>
    </cofactor>
</comment>
<dbReference type="PANTHER" id="PTHR34496:SF9">
    <property type="entry name" value="[SKP1-PROTEIN]-HYDROXYPROLINE N-ACETYLGLUCOSAMINYLTRANSFERASE"/>
    <property type="match status" value="1"/>
</dbReference>
<dbReference type="PANTHER" id="PTHR34496">
    <property type="entry name" value="GLCNAC TRANSFERASE-RELATED"/>
    <property type="match status" value="1"/>
</dbReference>
<dbReference type="SMART" id="SM00702">
    <property type="entry name" value="P4Hc"/>
    <property type="match status" value="1"/>
</dbReference>
<dbReference type="InterPro" id="IPR005123">
    <property type="entry name" value="Oxoglu/Fe-dep_dioxygenase_dom"/>
</dbReference>